<dbReference type="Proteomes" id="UP000736787">
    <property type="component" value="Unassembled WGS sequence"/>
</dbReference>
<dbReference type="VEuPathDB" id="FungiDB:PC110_g23802"/>
<accession>A0A8T1E0U8</accession>
<dbReference type="PANTHER" id="PTHR34415">
    <property type="entry name" value="INTEGRASE CATALYTIC DOMAIN-CONTAINING PROTEIN"/>
    <property type="match status" value="1"/>
</dbReference>
<organism evidence="1 2">
    <name type="scientific">Phytophthora cactorum</name>
    <dbReference type="NCBI Taxonomy" id="29920"/>
    <lineage>
        <taxon>Eukaryota</taxon>
        <taxon>Sar</taxon>
        <taxon>Stramenopiles</taxon>
        <taxon>Oomycota</taxon>
        <taxon>Peronosporomycetes</taxon>
        <taxon>Peronosporales</taxon>
        <taxon>Peronosporaceae</taxon>
        <taxon>Phytophthora</taxon>
    </lineage>
</organism>
<protein>
    <submittedName>
        <fullName evidence="1">Uncharacterized protein</fullName>
    </submittedName>
</protein>
<comment type="caution">
    <text evidence="1">The sequence shown here is derived from an EMBL/GenBank/DDBJ whole genome shotgun (WGS) entry which is preliminary data.</text>
</comment>
<dbReference type="AlphaFoldDB" id="A0A8T1E0U8"/>
<reference evidence="1" key="1">
    <citation type="submission" date="2018-10" db="EMBL/GenBank/DDBJ databases">
        <title>Effector identification in a new, highly contiguous assembly of the strawberry crown rot pathogen Phytophthora cactorum.</title>
        <authorList>
            <person name="Armitage A.D."/>
            <person name="Nellist C.F."/>
            <person name="Bates H."/>
            <person name="Vickerstaff R.J."/>
            <person name="Harrison R.J."/>
        </authorList>
    </citation>
    <scope>NUCLEOTIDE SEQUENCE</scope>
    <source>
        <strain evidence="1">4040</strain>
    </source>
</reference>
<name>A0A8T1E0U8_9STRA</name>
<proteinExistence type="predicted"/>
<dbReference type="PANTHER" id="PTHR34415:SF1">
    <property type="entry name" value="INTEGRASE CATALYTIC DOMAIN-CONTAINING PROTEIN"/>
    <property type="match status" value="1"/>
</dbReference>
<evidence type="ECO:0000313" key="2">
    <source>
        <dbReference type="Proteomes" id="UP000736787"/>
    </source>
</evidence>
<gene>
    <name evidence="1" type="ORF">PC117_g6570</name>
</gene>
<sequence length="169" mass="19892">MSSREKKQRVMTALAMLMKMDTAVRRWGTGERLVFSYYLPLVGRVWRESWCNVFQVSTATITRFRRQIQGGAFSVRAHGGRLNTNAAKIDIRWVVNWFQSFAKKVGDVVPVRVRTKKTIGGDVRKHYSDENYTLLPTFFTWDQLYTEMQNYVKENELDVREPRPSTFRK</sequence>
<evidence type="ECO:0000313" key="1">
    <source>
        <dbReference type="EMBL" id="KAG2947722.1"/>
    </source>
</evidence>
<dbReference type="EMBL" id="RCMK01000126">
    <property type="protein sequence ID" value="KAG2947722.1"/>
    <property type="molecule type" value="Genomic_DNA"/>
</dbReference>